<feature type="compositionally biased region" description="Polar residues" evidence="1">
    <location>
        <begin position="435"/>
        <end position="446"/>
    </location>
</feature>
<dbReference type="SUPFAM" id="SSF54616">
    <property type="entry name" value="DNA-binding domain of Mlu1-box binding protein MBP1"/>
    <property type="match status" value="1"/>
</dbReference>
<feature type="compositionally biased region" description="Basic residues" evidence="1">
    <location>
        <begin position="296"/>
        <end position="310"/>
    </location>
</feature>
<sequence>MASIESLLNPVPSQVQYSLPSPPLTTLSTAAVTSRSPRQKRQKVAKDAAVFTEGKPRGKVRYPPCEERDEELAKRHHEFQIYPMGNIADYPRHIPYNSDKKTFQDKTARESFEVFQYTFKIPGNDKEWLIMWDYNIGLVRTTPLFRSQNYSKTTPAKVLDANPGLREISHSITGGAIVAQGYWIPFEAAKAVAATFCWRIRYALTPVFGLDFPSQCIHPQDRTRRFGQMLIDPAIVKTATETATFYRHLALQSAPNPAPAPTLPPPSIRPLTGAYDRPSPIEDETHRRRALIPRGYSHSHSHRAQHRHHGSYADSVGGYGSSSEFSAAESYCVSPSSPFRNTFTPVNTPRSSEAVCSRVSSPPLALPAAANVHVRVPSPADEGSDEECGSSSSSSSSLYSEVGSSVATDCLSDLDDDGDNVCRGSEGERDGGLRATSQSRSQSRENLTAAASKRKRTVETRSHRKPSAVALFAREVKAAHALLSLHMQDATASDEEVLSVVRNQRKRRRASA</sequence>
<protein>
    <submittedName>
        <fullName evidence="2">APSES transcription factor Xbp1</fullName>
    </submittedName>
</protein>
<feature type="region of interest" description="Disordered" evidence="1">
    <location>
        <begin position="296"/>
        <end position="315"/>
    </location>
</feature>
<feature type="region of interest" description="Disordered" evidence="1">
    <location>
        <begin position="376"/>
        <end position="399"/>
    </location>
</feature>
<dbReference type="GO" id="GO:0003677">
    <property type="term" value="F:DNA binding"/>
    <property type="evidence" value="ECO:0007669"/>
    <property type="project" value="InterPro"/>
</dbReference>
<dbReference type="EMBL" id="BLJY01000006">
    <property type="protein sequence ID" value="GFF17300.1"/>
    <property type="molecule type" value="Genomic_DNA"/>
</dbReference>
<dbReference type="OrthoDB" id="5562739at2759"/>
<dbReference type="AlphaFoldDB" id="A0A5M3YXI1"/>
<dbReference type="InterPro" id="IPR003163">
    <property type="entry name" value="Tscrpt_reg_HTH_APSES-type"/>
</dbReference>
<evidence type="ECO:0000256" key="1">
    <source>
        <dbReference type="SAM" id="MobiDB-lite"/>
    </source>
</evidence>
<name>A0A5M3YXI1_ASPTE</name>
<organism evidence="2 3">
    <name type="scientific">Aspergillus terreus</name>
    <dbReference type="NCBI Taxonomy" id="33178"/>
    <lineage>
        <taxon>Eukaryota</taxon>
        <taxon>Fungi</taxon>
        <taxon>Dikarya</taxon>
        <taxon>Ascomycota</taxon>
        <taxon>Pezizomycotina</taxon>
        <taxon>Eurotiomycetes</taxon>
        <taxon>Eurotiomycetidae</taxon>
        <taxon>Eurotiales</taxon>
        <taxon>Aspergillaceae</taxon>
        <taxon>Aspergillus</taxon>
        <taxon>Aspergillus subgen. Circumdati</taxon>
    </lineage>
</organism>
<dbReference type="PANTHER" id="PTHR43828:SF5">
    <property type="entry name" value="TRANSCRIPTIONAL REPRESSOR XBP1"/>
    <property type="match status" value="1"/>
</dbReference>
<dbReference type="InterPro" id="IPR051642">
    <property type="entry name" value="SWI6-like"/>
</dbReference>
<gene>
    <name evidence="2" type="ORF">ATEIFO6365_0006064800</name>
</gene>
<proteinExistence type="predicted"/>
<feature type="region of interest" description="Disordered" evidence="1">
    <location>
        <begin position="419"/>
        <end position="464"/>
    </location>
</feature>
<dbReference type="PANTHER" id="PTHR43828">
    <property type="entry name" value="ASPARAGINASE"/>
    <property type="match status" value="1"/>
</dbReference>
<accession>A0A5M3YXI1</accession>
<reference evidence="2 3" key="1">
    <citation type="submission" date="2020-01" db="EMBL/GenBank/DDBJ databases">
        <title>Aspergillus terreus IFO 6365 whole genome shotgun sequence.</title>
        <authorList>
            <person name="Kanamasa S."/>
            <person name="Takahashi H."/>
        </authorList>
    </citation>
    <scope>NUCLEOTIDE SEQUENCE [LARGE SCALE GENOMIC DNA]</scope>
    <source>
        <strain evidence="2 3">IFO 6365</strain>
    </source>
</reference>
<comment type="caution">
    <text evidence="2">The sequence shown here is derived from an EMBL/GenBank/DDBJ whole genome shotgun (WGS) entry which is preliminary data.</text>
</comment>
<dbReference type="GO" id="GO:0030907">
    <property type="term" value="C:MBF transcription complex"/>
    <property type="evidence" value="ECO:0007669"/>
    <property type="project" value="TreeGrafter"/>
</dbReference>
<dbReference type="Gene3D" id="3.10.260.10">
    <property type="entry name" value="Transcription regulator HTH, APSES-type DNA-binding domain"/>
    <property type="match status" value="1"/>
</dbReference>
<dbReference type="GO" id="GO:0033309">
    <property type="term" value="C:SBF transcription complex"/>
    <property type="evidence" value="ECO:0007669"/>
    <property type="project" value="TreeGrafter"/>
</dbReference>
<dbReference type="VEuPathDB" id="FungiDB:ATEG_03421"/>
<evidence type="ECO:0000313" key="3">
    <source>
        <dbReference type="Proteomes" id="UP000452235"/>
    </source>
</evidence>
<dbReference type="InterPro" id="IPR036887">
    <property type="entry name" value="HTH_APSES_sf"/>
</dbReference>
<dbReference type="Proteomes" id="UP000452235">
    <property type="component" value="Unassembled WGS sequence"/>
</dbReference>
<feature type="compositionally biased region" description="Low complexity" evidence="1">
    <location>
        <begin position="389"/>
        <end position="399"/>
    </location>
</feature>
<dbReference type="GO" id="GO:0000981">
    <property type="term" value="F:DNA-binding transcription factor activity, RNA polymerase II-specific"/>
    <property type="evidence" value="ECO:0007669"/>
    <property type="project" value="UniProtKB-ARBA"/>
</dbReference>
<feature type="compositionally biased region" description="Basic residues" evidence="1">
    <location>
        <begin position="452"/>
        <end position="464"/>
    </location>
</feature>
<dbReference type="PROSITE" id="PS51299">
    <property type="entry name" value="HTH_APSES"/>
    <property type="match status" value="1"/>
</dbReference>
<keyword evidence="3" id="KW-1185">Reference proteome</keyword>
<evidence type="ECO:0000313" key="2">
    <source>
        <dbReference type="EMBL" id="GFF17300.1"/>
    </source>
</evidence>